<keyword evidence="2" id="KW-0472">Membrane</keyword>
<dbReference type="AlphaFoldDB" id="A0A8H6H749"/>
<evidence type="ECO:0000256" key="2">
    <source>
        <dbReference type="SAM" id="Phobius"/>
    </source>
</evidence>
<reference evidence="4 5" key="1">
    <citation type="journal article" date="2020" name="bioRxiv">
        <title>A chromosome-scale genome assembly for the Fusarium oxysporum strain Fo5176 to establish a model Arabidopsis-fungal pathosystem.</title>
        <authorList>
            <person name="Fokkens L."/>
            <person name="Guo L."/>
            <person name="Dora S."/>
            <person name="Wang B."/>
            <person name="Ye K."/>
            <person name="Sanchez-Rodriguez C."/>
            <person name="Croll D."/>
        </authorList>
    </citation>
    <scope>NUCLEOTIDE SEQUENCE [LARGE SCALE GENOMIC DNA]</scope>
    <source>
        <strain evidence="4 5">Fo5176</strain>
    </source>
</reference>
<gene>
    <name evidence="4" type="ORF">HZS61_001842</name>
</gene>
<feature type="region of interest" description="Disordered" evidence="1">
    <location>
        <begin position="1"/>
        <end position="43"/>
    </location>
</feature>
<proteinExistence type="predicted"/>
<feature type="transmembrane region" description="Helical" evidence="2">
    <location>
        <begin position="64"/>
        <end position="84"/>
    </location>
</feature>
<evidence type="ECO:0000256" key="1">
    <source>
        <dbReference type="SAM" id="MobiDB-lite"/>
    </source>
</evidence>
<dbReference type="Pfam" id="PF10337">
    <property type="entry name" value="ArAE_2_N"/>
    <property type="match status" value="1"/>
</dbReference>
<sequence>MFGPSQTAAADGNDLRDGGHQTSSAEETPQSVENPYFTNTGTTTLPRRKLPMWLDHFNARDLKMFFRCSVAMWIMTVFIYITPIQDEMGQASFLGCIVLWLAPPSGTIFINLIAAITVMLGVTTAWGWGLITMKAALATRSDAHTQSRLAELQRMAASQNATDPHIFANVKILNGFMLDLNVTATYFCSPSRGCSEAQAYADDGLHSQCCVSHAGAAFTKFQWKYCEAIGSSLRYR</sequence>
<feature type="compositionally biased region" description="Polar residues" evidence="1">
    <location>
        <begin position="20"/>
        <end position="43"/>
    </location>
</feature>
<keyword evidence="2" id="KW-0812">Transmembrane</keyword>
<feature type="transmembrane region" description="Helical" evidence="2">
    <location>
        <begin position="108"/>
        <end position="131"/>
    </location>
</feature>
<dbReference type="PANTHER" id="PTHR37994">
    <property type="entry name" value="ARAE_2_N DOMAIN-CONTAINING PROTEIN-RELATED"/>
    <property type="match status" value="1"/>
</dbReference>
<feature type="domain" description="Putative ER transporter 6TM N-terminal" evidence="3">
    <location>
        <begin position="50"/>
        <end position="189"/>
    </location>
</feature>
<evidence type="ECO:0000313" key="5">
    <source>
        <dbReference type="Proteomes" id="UP000593570"/>
    </source>
</evidence>
<dbReference type="InterPro" id="IPR018823">
    <property type="entry name" value="ArAE_2_N"/>
</dbReference>
<evidence type="ECO:0000313" key="4">
    <source>
        <dbReference type="EMBL" id="KAF6530530.1"/>
    </source>
</evidence>
<dbReference type="PANTHER" id="PTHR37994:SF3">
    <property type="entry name" value="ER TRANSPORTER 6TM N-TERMINAL DOMAIN-CONTAINING PROTEIN"/>
    <property type="match status" value="1"/>
</dbReference>
<accession>A0A8H6H749</accession>
<protein>
    <recommendedName>
        <fullName evidence="3">Putative ER transporter 6TM N-terminal domain-containing protein</fullName>
    </recommendedName>
</protein>
<evidence type="ECO:0000259" key="3">
    <source>
        <dbReference type="Pfam" id="PF10337"/>
    </source>
</evidence>
<keyword evidence="2" id="KW-1133">Transmembrane helix</keyword>
<dbReference type="Proteomes" id="UP000593570">
    <property type="component" value="Unassembled WGS sequence"/>
</dbReference>
<comment type="caution">
    <text evidence="4">The sequence shown here is derived from an EMBL/GenBank/DDBJ whole genome shotgun (WGS) entry which is preliminary data.</text>
</comment>
<name>A0A8H6H749_FUSOX</name>
<dbReference type="EMBL" id="JACDXP010000001">
    <property type="protein sequence ID" value="KAF6530530.1"/>
    <property type="molecule type" value="Genomic_DNA"/>
</dbReference>
<organism evidence="4 5">
    <name type="scientific">Fusarium oxysporum f. sp. conglutinans</name>
    <dbReference type="NCBI Taxonomy" id="100902"/>
    <lineage>
        <taxon>Eukaryota</taxon>
        <taxon>Fungi</taxon>
        <taxon>Dikarya</taxon>
        <taxon>Ascomycota</taxon>
        <taxon>Pezizomycotina</taxon>
        <taxon>Sordariomycetes</taxon>
        <taxon>Hypocreomycetidae</taxon>
        <taxon>Hypocreales</taxon>
        <taxon>Nectriaceae</taxon>
        <taxon>Fusarium</taxon>
        <taxon>Fusarium oxysporum species complex</taxon>
    </lineage>
</organism>